<sequence>MPLPPNKTPIRCKWIYKTKYRADGSLERYKTRLVAKGYTQLEGVDFFDTFSPVVKIITIRLVLALAVCNN</sequence>
<dbReference type="InterPro" id="IPR013103">
    <property type="entry name" value="RVT_2"/>
</dbReference>
<name>A0AAV1W1Y1_LUPLU</name>
<gene>
    <name evidence="2" type="ORF">LLUT_LOCUS4243</name>
</gene>
<feature type="domain" description="Reverse transcriptase Ty1/copia-type" evidence="1">
    <location>
        <begin position="3"/>
        <end position="69"/>
    </location>
</feature>
<dbReference type="Pfam" id="PF07727">
    <property type="entry name" value="RVT_2"/>
    <property type="match status" value="1"/>
</dbReference>
<evidence type="ECO:0000313" key="3">
    <source>
        <dbReference type="Proteomes" id="UP001497480"/>
    </source>
</evidence>
<organism evidence="2 3">
    <name type="scientific">Lupinus luteus</name>
    <name type="common">European yellow lupine</name>
    <dbReference type="NCBI Taxonomy" id="3873"/>
    <lineage>
        <taxon>Eukaryota</taxon>
        <taxon>Viridiplantae</taxon>
        <taxon>Streptophyta</taxon>
        <taxon>Embryophyta</taxon>
        <taxon>Tracheophyta</taxon>
        <taxon>Spermatophyta</taxon>
        <taxon>Magnoliopsida</taxon>
        <taxon>eudicotyledons</taxon>
        <taxon>Gunneridae</taxon>
        <taxon>Pentapetalae</taxon>
        <taxon>rosids</taxon>
        <taxon>fabids</taxon>
        <taxon>Fabales</taxon>
        <taxon>Fabaceae</taxon>
        <taxon>Papilionoideae</taxon>
        <taxon>50 kb inversion clade</taxon>
        <taxon>genistoids sensu lato</taxon>
        <taxon>core genistoids</taxon>
        <taxon>Genisteae</taxon>
        <taxon>Lupinus</taxon>
    </lineage>
</organism>
<dbReference type="EMBL" id="CAXHTB010000003">
    <property type="protein sequence ID" value="CAL0303183.1"/>
    <property type="molecule type" value="Genomic_DNA"/>
</dbReference>
<evidence type="ECO:0000259" key="1">
    <source>
        <dbReference type="Pfam" id="PF07727"/>
    </source>
</evidence>
<dbReference type="Proteomes" id="UP001497480">
    <property type="component" value="Unassembled WGS sequence"/>
</dbReference>
<proteinExistence type="predicted"/>
<comment type="caution">
    <text evidence="2">The sequence shown here is derived from an EMBL/GenBank/DDBJ whole genome shotgun (WGS) entry which is preliminary data.</text>
</comment>
<reference evidence="2 3" key="1">
    <citation type="submission" date="2024-03" db="EMBL/GenBank/DDBJ databases">
        <authorList>
            <person name="Martinez-Hernandez J."/>
        </authorList>
    </citation>
    <scope>NUCLEOTIDE SEQUENCE [LARGE SCALE GENOMIC DNA]</scope>
</reference>
<protein>
    <recommendedName>
        <fullName evidence="1">Reverse transcriptase Ty1/copia-type domain-containing protein</fullName>
    </recommendedName>
</protein>
<dbReference type="AlphaFoldDB" id="A0AAV1W1Y1"/>
<evidence type="ECO:0000313" key="2">
    <source>
        <dbReference type="EMBL" id="CAL0303183.1"/>
    </source>
</evidence>
<keyword evidence="3" id="KW-1185">Reference proteome</keyword>
<accession>A0AAV1W1Y1</accession>